<feature type="domain" description="Flagellar hook-associated protein 2 C-terminal" evidence="7">
    <location>
        <begin position="213"/>
        <end position="445"/>
    </location>
</feature>
<dbReference type="InterPro" id="IPR003481">
    <property type="entry name" value="FliD_N"/>
</dbReference>
<keyword evidence="8" id="KW-0282">Flagellum</keyword>
<protein>
    <recommendedName>
        <fullName evidence="5">Flagellar hook-associated protein 2</fullName>
        <shortName evidence="5">HAP2</shortName>
    </recommendedName>
    <alternativeName>
        <fullName evidence="5">Flagellar cap protein</fullName>
    </alternativeName>
</protein>
<evidence type="ECO:0000259" key="6">
    <source>
        <dbReference type="Pfam" id="PF02465"/>
    </source>
</evidence>
<accession>A0A7X2UZ17</accession>
<sequence length="466" mass="48294">MAGSTVSGIGSNIDTQAIVKSLVDAERAPKQTQINTQTQKATTTLSSIGKIQAALDAFRGALESMSTDTSFTGLTGSSSDEKVATMTASNSASNGSFRLIVDQLAQASKLSSKTFSGGTSTVVNTTDKPTTLTISQSGKSFDVSVPSGATLQQVRDSINTQFSTSGLSANILTDSNGSRLILTSTTMGTGSDLTLSGTSGLDVGATVVDKPLDAQYSIDGIAAVSKTNNIEGALSGVNIKLVSVSTAKTGSTEVPPEKNATLITVSTNNAALKSGVKGFVDTYNALLSAMNAETKVTKNADGTFTSATLTNDSTMRSLQSSLRNEFNALSGTGTLKSLAQFGIGSDSSTGLLTMDDKKWDKAVATNAADINSMFAGKDGMLARMKAATEDYAKPATGILATRSTTLSDSLNDLIKQQSSLDERMEALTKSLSDKYNAMDTLVAQIRQQSENILGTLNALNNQKNNS</sequence>
<keyword evidence="4 5" id="KW-0975">Bacterial flagellum</keyword>
<dbReference type="EMBL" id="WLYI01000016">
    <property type="protein sequence ID" value="MTD20038.1"/>
    <property type="molecule type" value="Genomic_DNA"/>
</dbReference>
<comment type="caution">
    <text evidence="8">The sequence shown here is derived from an EMBL/GenBank/DDBJ whole genome shotgun (WGS) entry which is preliminary data.</text>
</comment>
<dbReference type="InterPro" id="IPR040026">
    <property type="entry name" value="FliD"/>
</dbReference>
<feature type="domain" description="Flagellar hook-associated protein 2 N-terminal" evidence="6">
    <location>
        <begin position="11"/>
        <end position="107"/>
    </location>
</feature>
<comment type="function">
    <text evidence="5">Required for morphogenesis and for the elongation of the flagellar filament by facilitating polymerization of the flagellin monomers at the tip of growing filament. Forms a capping structure, which prevents flagellin subunits (transported through the central channel of the flagellum) from leaking out without polymerization at the distal end.</text>
</comment>
<comment type="subcellular location">
    <subcellularLocation>
        <location evidence="5">Secreted</location>
    </subcellularLocation>
    <subcellularLocation>
        <location evidence="5">Bacterial flagellum</location>
    </subcellularLocation>
</comment>
<dbReference type="OrthoDB" id="9810816at2"/>
<evidence type="ECO:0000256" key="5">
    <source>
        <dbReference type="RuleBase" id="RU362066"/>
    </source>
</evidence>
<dbReference type="Pfam" id="PF02465">
    <property type="entry name" value="FliD_N"/>
    <property type="match status" value="1"/>
</dbReference>
<dbReference type="Pfam" id="PF07195">
    <property type="entry name" value="FliD_C"/>
    <property type="match status" value="1"/>
</dbReference>
<evidence type="ECO:0000313" key="8">
    <source>
        <dbReference type="EMBL" id="MTD20038.1"/>
    </source>
</evidence>
<dbReference type="AlphaFoldDB" id="A0A7X2UZ17"/>
<dbReference type="Proteomes" id="UP000431485">
    <property type="component" value="Unassembled WGS sequence"/>
</dbReference>
<evidence type="ECO:0000256" key="2">
    <source>
        <dbReference type="ARBA" id="ARBA00011255"/>
    </source>
</evidence>
<keyword evidence="5" id="KW-0964">Secreted</keyword>
<comment type="subunit">
    <text evidence="2 5">Homopentamer.</text>
</comment>
<dbReference type="PANTHER" id="PTHR30288">
    <property type="entry name" value="FLAGELLAR CAP/ASSEMBLY PROTEIN FLID"/>
    <property type="match status" value="1"/>
</dbReference>
<gene>
    <name evidence="8" type="primary">fliD</name>
    <name evidence="8" type="ORF">GIR22_13005</name>
</gene>
<proteinExistence type="inferred from homology"/>
<dbReference type="InterPro" id="IPR010810">
    <property type="entry name" value="Flagellin_hook_IN_motif"/>
</dbReference>
<evidence type="ECO:0000313" key="9">
    <source>
        <dbReference type="Proteomes" id="UP000431485"/>
    </source>
</evidence>
<dbReference type="Pfam" id="PF07196">
    <property type="entry name" value="Flagellin_IN"/>
    <property type="match status" value="1"/>
</dbReference>
<dbReference type="GO" id="GO:0009424">
    <property type="term" value="C:bacterial-type flagellum hook"/>
    <property type="evidence" value="ECO:0007669"/>
    <property type="project" value="UniProtKB-UniRule"/>
</dbReference>
<evidence type="ECO:0000256" key="4">
    <source>
        <dbReference type="ARBA" id="ARBA00023143"/>
    </source>
</evidence>
<keyword evidence="3 5" id="KW-0175">Coiled coil</keyword>
<comment type="similarity">
    <text evidence="1 5">Belongs to the FliD family.</text>
</comment>
<evidence type="ECO:0000256" key="3">
    <source>
        <dbReference type="ARBA" id="ARBA00023054"/>
    </source>
</evidence>
<keyword evidence="8" id="KW-0966">Cell projection</keyword>
<name>A0A7X2UZ17_9PSED</name>
<dbReference type="InterPro" id="IPR010809">
    <property type="entry name" value="FliD_C"/>
</dbReference>
<organism evidence="8 9">
    <name type="scientific">Pseudomonas karstica</name>
    <dbReference type="NCBI Taxonomy" id="1055468"/>
    <lineage>
        <taxon>Bacteria</taxon>
        <taxon>Pseudomonadati</taxon>
        <taxon>Pseudomonadota</taxon>
        <taxon>Gammaproteobacteria</taxon>
        <taxon>Pseudomonadales</taxon>
        <taxon>Pseudomonadaceae</taxon>
        <taxon>Pseudomonas</taxon>
    </lineage>
</organism>
<keyword evidence="9" id="KW-1185">Reference proteome</keyword>
<feature type="coiled-coil region" evidence="5">
    <location>
        <begin position="410"/>
        <end position="462"/>
    </location>
</feature>
<dbReference type="GO" id="GO:0007155">
    <property type="term" value="P:cell adhesion"/>
    <property type="evidence" value="ECO:0007669"/>
    <property type="project" value="InterPro"/>
</dbReference>
<dbReference type="GO" id="GO:0009421">
    <property type="term" value="C:bacterial-type flagellum filament cap"/>
    <property type="evidence" value="ECO:0007669"/>
    <property type="project" value="InterPro"/>
</dbReference>
<evidence type="ECO:0000256" key="1">
    <source>
        <dbReference type="ARBA" id="ARBA00009764"/>
    </source>
</evidence>
<dbReference type="GO" id="GO:0005576">
    <property type="term" value="C:extracellular region"/>
    <property type="evidence" value="ECO:0007669"/>
    <property type="project" value="UniProtKB-SubCell"/>
</dbReference>
<dbReference type="PANTHER" id="PTHR30288:SF0">
    <property type="entry name" value="FLAGELLAR HOOK-ASSOCIATED PROTEIN 2"/>
    <property type="match status" value="1"/>
</dbReference>
<dbReference type="RefSeq" id="WP_154743717.1">
    <property type="nucleotide sequence ID" value="NZ_JBHSTG010000052.1"/>
</dbReference>
<keyword evidence="8" id="KW-0969">Cilium</keyword>
<dbReference type="GO" id="GO:0071973">
    <property type="term" value="P:bacterial-type flagellum-dependent cell motility"/>
    <property type="evidence" value="ECO:0007669"/>
    <property type="project" value="TreeGrafter"/>
</dbReference>
<evidence type="ECO:0000259" key="7">
    <source>
        <dbReference type="Pfam" id="PF07195"/>
    </source>
</evidence>
<reference evidence="8 9" key="1">
    <citation type="submission" date="2019-11" db="EMBL/GenBank/DDBJ databases">
        <title>Pseudmonas karstica sp. nov. and Pseudomonas spelaei sp. nov. from caves.</title>
        <authorList>
            <person name="Zeman M."/>
        </authorList>
    </citation>
    <scope>NUCLEOTIDE SEQUENCE [LARGE SCALE GENOMIC DNA]</scope>
    <source>
        <strain evidence="8 9">CCM 7891</strain>
    </source>
</reference>